<dbReference type="GO" id="GO:1990334">
    <property type="term" value="C:Bfa1-Bub2 complex"/>
    <property type="evidence" value="ECO:0007669"/>
    <property type="project" value="InterPro"/>
</dbReference>
<reference evidence="2" key="1">
    <citation type="journal article" date="2019" name="G3 (Bethesda)">
        <title>Genome Assemblies of Two Rare Opportunistic Yeast Pathogens: Diutina rugosa (syn. Candida rugosa) and Trichomonascus ciferrii (syn. Candida ciferrii).</title>
        <authorList>
            <person name="Mixao V."/>
            <person name="Saus E."/>
            <person name="Hansen A.P."/>
            <person name="Lass-Florl C."/>
            <person name="Gabaldon T."/>
        </authorList>
    </citation>
    <scope>NUCLEOTIDE SEQUENCE</scope>
    <source>
        <strain evidence="2">CBS 4856</strain>
    </source>
</reference>
<comment type="caution">
    <text evidence="2">The sequence shown here is derived from an EMBL/GenBank/DDBJ whole genome shotgun (WGS) entry which is preliminary data.</text>
</comment>
<proteinExistence type="predicted"/>
<sequence length="775" mass="85821">MPAQDLLAKKQQSMKAVESWDADFEVDEDFDPAVFQSSVSSAGSFADEGLNRGLQGLSLDALEENDGVSRMRTISRKASRRILSRASEAELTGTVRRLNRKTHEDESGDFDESTLRVGSPKKREPASVMEETFFDPPTSPQKSRPIPIKESFEDGFELDDDEADLQRRLQRKKAEPHPDELESWDDESLGVRASSRLSEASSSLCSSSMASETDDDDFLDGLQVPEQTDRFQEILEERQREAQRVAEQEEELLLQGKKYETIRSTGSGNSLKSQLDLMEFQDNDDELENDFLDGIELTEENLTPAKDHLHRNVKVNNKHTLKSKPSVQFAPTSPRKASTPSLQPKKSMPILQPDLNLPKKPRSPSKPEPNHSSGLGLQGASPLHPRGSARLVGEAETSRSEPRGSGGVPPENHSSGLGLQGGVPPENHSSGLGRGSARLQRTGSNLGEAESAGGRSQQRQQQTMKHRMASSSLRPVQSMVAIGSGGKSPKRNSSEARLKYAKPRNRGFADGTELDLLEELPTDATQEKSFTVTPRGKGTGTVKRRPLDTYKEKSSGRPSTVTAHTKSSVLKDKSAQVRRQRDEQQRRPRTPKKSAQKGPGLIQQLGPPVASIVARGHNGDMHFNPRKLIWEGNDVELKKFESVNPKGPGLIAFISNKGVQVVGDMVFDPQKMCWINVKEEQNGTPAEEDPFKDVEDLDVSMATSQGTTHPQSALSSVHGGDFAVGDEFDVPSDIIKRMQHEDDRWQRKTKGWFAPDESYDRKHLHEIRLMVMKRS</sequence>
<dbReference type="EMBL" id="SWFS01000334">
    <property type="protein sequence ID" value="KAA8909710.1"/>
    <property type="molecule type" value="Genomic_DNA"/>
</dbReference>
<dbReference type="GO" id="GO:0031578">
    <property type="term" value="P:mitotic spindle orientation checkpoint signaling"/>
    <property type="evidence" value="ECO:0007669"/>
    <property type="project" value="TreeGrafter"/>
</dbReference>
<dbReference type="VEuPathDB" id="FungiDB:TRICI_004359"/>
<feature type="compositionally biased region" description="Acidic residues" evidence="1">
    <location>
        <begin position="512"/>
        <end position="521"/>
    </location>
</feature>
<dbReference type="AlphaFoldDB" id="A0A642V0E5"/>
<protein>
    <submittedName>
        <fullName evidence="2">Uncharacterized protein</fullName>
    </submittedName>
</protein>
<dbReference type="Proteomes" id="UP000761534">
    <property type="component" value="Unassembled WGS sequence"/>
</dbReference>
<dbReference type="GO" id="GO:0005096">
    <property type="term" value="F:GTPase activator activity"/>
    <property type="evidence" value="ECO:0007669"/>
    <property type="project" value="InterPro"/>
</dbReference>
<feature type="compositionally biased region" description="Basic and acidic residues" evidence="1">
    <location>
        <begin position="164"/>
        <end position="180"/>
    </location>
</feature>
<dbReference type="OrthoDB" id="4096870at2759"/>
<dbReference type="PANTHER" id="PTHR35140">
    <property type="entry name" value="MITOTIC CHECK POINT PROTEIN BFA1"/>
    <property type="match status" value="1"/>
</dbReference>
<feature type="compositionally biased region" description="Polar residues" evidence="1">
    <location>
        <begin position="323"/>
        <end position="344"/>
    </location>
</feature>
<accession>A0A642V0E5</accession>
<feature type="region of interest" description="Disordered" evidence="1">
    <location>
        <begin position="315"/>
        <end position="604"/>
    </location>
</feature>
<dbReference type="InterPro" id="IPR034586">
    <property type="entry name" value="Bfa1/Byr4"/>
</dbReference>
<organism evidence="2 3">
    <name type="scientific">Trichomonascus ciferrii</name>
    <dbReference type="NCBI Taxonomy" id="44093"/>
    <lineage>
        <taxon>Eukaryota</taxon>
        <taxon>Fungi</taxon>
        <taxon>Dikarya</taxon>
        <taxon>Ascomycota</taxon>
        <taxon>Saccharomycotina</taxon>
        <taxon>Dipodascomycetes</taxon>
        <taxon>Dipodascales</taxon>
        <taxon>Trichomonascaceae</taxon>
        <taxon>Trichomonascus</taxon>
        <taxon>Trichomonascus ciferrii complex</taxon>
    </lineage>
</organism>
<dbReference type="PANTHER" id="PTHR35140:SF1">
    <property type="entry name" value="MITOTIC CHECK POINT PROTEIN BFA1"/>
    <property type="match status" value="1"/>
</dbReference>
<gene>
    <name evidence="2" type="ORF">TRICI_004359</name>
</gene>
<feature type="compositionally biased region" description="Basic and acidic residues" evidence="1">
    <location>
        <begin position="545"/>
        <end position="555"/>
    </location>
</feature>
<evidence type="ECO:0000313" key="2">
    <source>
        <dbReference type="EMBL" id="KAA8909710.1"/>
    </source>
</evidence>
<evidence type="ECO:0000256" key="1">
    <source>
        <dbReference type="SAM" id="MobiDB-lite"/>
    </source>
</evidence>
<feature type="compositionally biased region" description="Acidic residues" evidence="1">
    <location>
        <begin position="153"/>
        <end position="163"/>
    </location>
</feature>
<feature type="compositionally biased region" description="Polar residues" evidence="1">
    <location>
        <begin position="556"/>
        <end position="568"/>
    </location>
</feature>
<dbReference type="GO" id="GO:0044732">
    <property type="term" value="C:mitotic spindle pole body"/>
    <property type="evidence" value="ECO:0007669"/>
    <property type="project" value="TreeGrafter"/>
</dbReference>
<feature type="compositionally biased region" description="Low complexity" evidence="1">
    <location>
        <begin position="192"/>
        <end position="211"/>
    </location>
</feature>
<feature type="region of interest" description="Disordered" evidence="1">
    <location>
        <begin position="94"/>
        <end position="221"/>
    </location>
</feature>
<keyword evidence="3" id="KW-1185">Reference proteome</keyword>
<feature type="compositionally biased region" description="Basic and acidic residues" evidence="1">
    <location>
        <begin position="569"/>
        <end position="586"/>
    </location>
</feature>
<evidence type="ECO:0000313" key="3">
    <source>
        <dbReference type="Proteomes" id="UP000761534"/>
    </source>
</evidence>
<name>A0A642V0E5_9ASCO</name>